<keyword evidence="1" id="KW-0472">Membrane</keyword>
<accession>A0A921II51</accession>
<dbReference type="AlphaFoldDB" id="A0A921II51"/>
<evidence type="ECO:0000256" key="1">
    <source>
        <dbReference type="SAM" id="Phobius"/>
    </source>
</evidence>
<dbReference type="PANTHER" id="PTHR30175">
    <property type="entry name" value="PHOSPHOTRANSFERASE SYSTEM TRANSPORT PROTEIN"/>
    <property type="match status" value="1"/>
</dbReference>
<dbReference type="GO" id="GO:0009401">
    <property type="term" value="P:phosphoenolpyruvate-dependent sugar phosphotransferase system"/>
    <property type="evidence" value="ECO:0007669"/>
    <property type="project" value="TreeGrafter"/>
</dbReference>
<sequence>MEGPTLWLSQYRLIAIPLLAMLWPILTIFGLHGAVWQPLYLSAFTVFGFDPLCWVSYLATHMTIGAVSILSAVLTKDPERREIGLSTGLTMLLGNISEPAIFGVLLANRRLFAAQICAAGVTGLYAALAGITNYVLWSPCFLLGLAGFIGPDSSLPAVLLLVVIAWISAALFIFLFDRQHISLRKKP</sequence>
<comment type="caution">
    <text evidence="2">The sequence shown here is derived from an EMBL/GenBank/DDBJ whole genome shotgun (WGS) entry which is preliminary data.</text>
</comment>
<dbReference type="InterPro" id="IPR050558">
    <property type="entry name" value="PTS_Sugar-Specific_Components"/>
</dbReference>
<name>A0A921II51_9FIRM</name>
<evidence type="ECO:0000313" key="3">
    <source>
        <dbReference type="Proteomes" id="UP000782880"/>
    </source>
</evidence>
<evidence type="ECO:0000313" key="2">
    <source>
        <dbReference type="EMBL" id="HJG27800.1"/>
    </source>
</evidence>
<feature type="transmembrane region" description="Helical" evidence="1">
    <location>
        <begin position="12"/>
        <end position="34"/>
    </location>
</feature>
<gene>
    <name evidence="2" type="ORF">K8V20_04035</name>
</gene>
<organism evidence="2 3">
    <name type="scientific">Subdoligranulum variabile</name>
    <dbReference type="NCBI Taxonomy" id="214851"/>
    <lineage>
        <taxon>Bacteria</taxon>
        <taxon>Bacillati</taxon>
        <taxon>Bacillota</taxon>
        <taxon>Clostridia</taxon>
        <taxon>Eubacteriales</taxon>
        <taxon>Oscillospiraceae</taxon>
        <taxon>Subdoligranulum</taxon>
    </lineage>
</organism>
<feature type="transmembrane region" description="Helical" evidence="1">
    <location>
        <begin position="54"/>
        <end position="74"/>
    </location>
</feature>
<keyword evidence="1" id="KW-0812">Transmembrane</keyword>
<protein>
    <submittedName>
        <fullName evidence="2">Uncharacterized protein</fullName>
    </submittedName>
</protein>
<reference evidence="2" key="1">
    <citation type="journal article" date="2021" name="PeerJ">
        <title>Extensive microbial diversity within the chicken gut microbiome revealed by metagenomics and culture.</title>
        <authorList>
            <person name="Gilroy R."/>
            <person name="Ravi A."/>
            <person name="Getino M."/>
            <person name="Pursley I."/>
            <person name="Horton D.L."/>
            <person name="Alikhan N.F."/>
            <person name="Baker D."/>
            <person name="Gharbi K."/>
            <person name="Hall N."/>
            <person name="Watson M."/>
            <person name="Adriaenssens E.M."/>
            <person name="Foster-Nyarko E."/>
            <person name="Jarju S."/>
            <person name="Secka A."/>
            <person name="Antonio M."/>
            <person name="Oren A."/>
            <person name="Chaudhuri R.R."/>
            <person name="La Ragione R."/>
            <person name="Hildebrand F."/>
            <person name="Pallen M.J."/>
        </authorList>
    </citation>
    <scope>NUCLEOTIDE SEQUENCE</scope>
    <source>
        <strain evidence="2">ChiBcec21-2208</strain>
    </source>
</reference>
<dbReference type="GO" id="GO:0005886">
    <property type="term" value="C:plasma membrane"/>
    <property type="evidence" value="ECO:0007669"/>
    <property type="project" value="TreeGrafter"/>
</dbReference>
<proteinExistence type="predicted"/>
<dbReference type="Proteomes" id="UP000782880">
    <property type="component" value="Unassembled WGS sequence"/>
</dbReference>
<feature type="transmembrane region" description="Helical" evidence="1">
    <location>
        <begin position="111"/>
        <end position="137"/>
    </location>
</feature>
<reference evidence="2" key="2">
    <citation type="submission" date="2021-09" db="EMBL/GenBank/DDBJ databases">
        <authorList>
            <person name="Gilroy R."/>
        </authorList>
    </citation>
    <scope>NUCLEOTIDE SEQUENCE</scope>
    <source>
        <strain evidence="2">ChiBcec21-2208</strain>
    </source>
</reference>
<dbReference type="EMBL" id="DYVE01000104">
    <property type="protein sequence ID" value="HJG27800.1"/>
    <property type="molecule type" value="Genomic_DNA"/>
</dbReference>
<dbReference type="GO" id="GO:0090589">
    <property type="term" value="F:protein-phosphocysteine-trehalose phosphotransferase system transporter activity"/>
    <property type="evidence" value="ECO:0007669"/>
    <property type="project" value="TreeGrafter"/>
</dbReference>
<dbReference type="GO" id="GO:0015771">
    <property type="term" value="P:trehalose transport"/>
    <property type="evidence" value="ECO:0007669"/>
    <property type="project" value="TreeGrafter"/>
</dbReference>
<keyword evidence="1" id="KW-1133">Transmembrane helix</keyword>
<dbReference type="PANTHER" id="PTHR30175:SF1">
    <property type="entry name" value="PTS SYSTEM ARBUTIN-, CELLOBIOSE-, AND SALICIN-SPECIFIC EIIBC COMPONENT-RELATED"/>
    <property type="match status" value="1"/>
</dbReference>
<feature type="transmembrane region" description="Helical" evidence="1">
    <location>
        <begin position="157"/>
        <end position="176"/>
    </location>
</feature>